<feature type="region of interest" description="Disordered" evidence="2">
    <location>
        <begin position="41"/>
        <end position="70"/>
    </location>
</feature>
<dbReference type="RefSeq" id="XP_025352287.1">
    <property type="nucleotide sequence ID" value="XM_025501928.1"/>
</dbReference>
<evidence type="ECO:0000313" key="4">
    <source>
        <dbReference type="EMBL" id="PWN31985.1"/>
    </source>
</evidence>
<reference evidence="4 5" key="1">
    <citation type="journal article" date="2018" name="Mol. Biol. Evol.">
        <title>Broad Genomic Sampling Reveals a Smut Pathogenic Ancestry of the Fungal Clade Ustilaginomycotina.</title>
        <authorList>
            <person name="Kijpornyongpan T."/>
            <person name="Mondo S.J."/>
            <person name="Barry K."/>
            <person name="Sandor L."/>
            <person name="Lee J."/>
            <person name="Lipzen A."/>
            <person name="Pangilinan J."/>
            <person name="LaButti K."/>
            <person name="Hainaut M."/>
            <person name="Henrissat B."/>
            <person name="Grigoriev I.V."/>
            <person name="Spatafora J.W."/>
            <person name="Aime M.C."/>
        </authorList>
    </citation>
    <scope>NUCLEOTIDE SEQUENCE [LARGE SCALE GENOMIC DNA]</scope>
    <source>
        <strain evidence="4 5">MCA 3882</strain>
    </source>
</reference>
<evidence type="ECO:0000256" key="2">
    <source>
        <dbReference type="SAM" id="MobiDB-lite"/>
    </source>
</evidence>
<dbReference type="GO" id="GO:0005739">
    <property type="term" value="C:mitochondrion"/>
    <property type="evidence" value="ECO:0007669"/>
    <property type="project" value="TreeGrafter"/>
</dbReference>
<dbReference type="InterPro" id="IPR007129">
    <property type="entry name" value="Ubiqinol_cyt_c_chaperone_CPB3"/>
</dbReference>
<dbReference type="Pfam" id="PF03981">
    <property type="entry name" value="Ubiq_cyt_C_chap"/>
    <property type="match status" value="1"/>
</dbReference>
<dbReference type="PANTHER" id="PTHR12184">
    <property type="entry name" value="UBIQUINOL-CYTOCHROME C REDUCTASE COMPLEX ASSEMBLY FACTOR 1 FAMILY MEMBER"/>
    <property type="match status" value="1"/>
</dbReference>
<sequence>MASLRTVGPSYRTAMSMSAPLLSAGRRRAFQTSARILAEQVNDTKTQNKPQSSIVSPSPLSPSTPPPKAHSKTTVFFVTLLGRLMGYNSTTSSAIRISSELYDRCAEQAEKEADFWYGECGLPRSYQSWFQITNLHVHLLLTRFRALQPQSTAHAYSQELINHYFIDAESRMRERFGVQTSRLVKGYLREMHSQQRGAILGMDEALSYSITKETDRERFADADAALATALWRNLWGAGGWGEGVGGVKRKIRGIDRFSEEEKAAREKAGKSAKEIDEEAEQGVPELALDVGAKPSEREDYSQTATSQLPSDNLHFAVALQRLVSWYRRETVRLGKISNEDLERGRVGAEAVNQKHSNNMPQMLEELKRLPSVANFSKI</sequence>
<dbReference type="InterPro" id="IPR021150">
    <property type="entry name" value="Ubiq_cyt_c_chap"/>
</dbReference>
<dbReference type="STRING" id="1280837.A0A316V936"/>
<feature type="compositionally biased region" description="Pro residues" evidence="2">
    <location>
        <begin position="59"/>
        <end position="68"/>
    </location>
</feature>
<dbReference type="OrthoDB" id="10253878at2759"/>
<feature type="domain" description="Ubiquinol-cytochrome c chaperone" evidence="3">
    <location>
        <begin position="119"/>
        <end position="238"/>
    </location>
</feature>
<proteinExistence type="inferred from homology"/>
<dbReference type="EMBL" id="KZ819606">
    <property type="protein sequence ID" value="PWN31985.1"/>
    <property type="molecule type" value="Genomic_DNA"/>
</dbReference>
<evidence type="ECO:0000259" key="3">
    <source>
        <dbReference type="Pfam" id="PF03981"/>
    </source>
</evidence>
<protein>
    <recommendedName>
        <fullName evidence="3">Ubiquinol-cytochrome c chaperone domain-containing protein</fullName>
    </recommendedName>
</protein>
<dbReference type="PANTHER" id="PTHR12184:SF1">
    <property type="entry name" value="UBIQUINOL-CYTOCHROME-C REDUCTASE COMPLEX ASSEMBLY FACTOR 1"/>
    <property type="match status" value="1"/>
</dbReference>
<dbReference type="InParanoid" id="A0A316V936"/>
<gene>
    <name evidence="4" type="ORF">FA14DRAFT_192262</name>
</gene>
<dbReference type="Proteomes" id="UP000245771">
    <property type="component" value="Unassembled WGS sequence"/>
</dbReference>
<organism evidence="4 5">
    <name type="scientific">Meira miltonrushii</name>
    <dbReference type="NCBI Taxonomy" id="1280837"/>
    <lineage>
        <taxon>Eukaryota</taxon>
        <taxon>Fungi</taxon>
        <taxon>Dikarya</taxon>
        <taxon>Basidiomycota</taxon>
        <taxon>Ustilaginomycotina</taxon>
        <taxon>Exobasidiomycetes</taxon>
        <taxon>Exobasidiales</taxon>
        <taxon>Brachybasidiaceae</taxon>
        <taxon>Meira</taxon>
    </lineage>
</organism>
<evidence type="ECO:0000256" key="1">
    <source>
        <dbReference type="ARBA" id="ARBA00006407"/>
    </source>
</evidence>
<keyword evidence="5" id="KW-1185">Reference proteome</keyword>
<name>A0A316V936_9BASI</name>
<evidence type="ECO:0000313" key="5">
    <source>
        <dbReference type="Proteomes" id="UP000245771"/>
    </source>
</evidence>
<dbReference type="GO" id="GO:0034551">
    <property type="term" value="P:mitochondrial respiratory chain complex III assembly"/>
    <property type="evidence" value="ECO:0007669"/>
    <property type="project" value="TreeGrafter"/>
</dbReference>
<dbReference type="AlphaFoldDB" id="A0A316V936"/>
<accession>A0A316V936</accession>
<comment type="similarity">
    <text evidence="1">Belongs to the CBP3 family.</text>
</comment>
<dbReference type="FunCoup" id="A0A316V936">
    <property type="interactions" value="190"/>
</dbReference>
<dbReference type="GeneID" id="37023709"/>